<evidence type="ECO:0000259" key="1">
    <source>
        <dbReference type="Pfam" id="PF06452"/>
    </source>
</evidence>
<dbReference type="InterPro" id="IPR010502">
    <property type="entry name" value="Carb-bd_dom_fam9"/>
</dbReference>
<dbReference type="Proteomes" id="UP000007719">
    <property type="component" value="Chromosome"/>
</dbReference>
<dbReference type="EMBL" id="CP001251">
    <property type="protein sequence ID" value="ACK41678.1"/>
    <property type="molecule type" value="Genomic_DNA"/>
</dbReference>
<dbReference type="GO" id="GO:0030246">
    <property type="term" value="F:carbohydrate binding"/>
    <property type="evidence" value="ECO:0007669"/>
    <property type="project" value="InterPro"/>
</dbReference>
<dbReference type="Gene3D" id="2.60.40.1190">
    <property type="match status" value="1"/>
</dbReference>
<dbReference type="HOGENOM" id="CLU_1097242_0_0_0"/>
<dbReference type="CAZy" id="CBM9">
    <property type="family name" value="Carbohydrate-Binding Module Family 9"/>
</dbReference>
<dbReference type="GO" id="GO:0016052">
    <property type="term" value="P:carbohydrate catabolic process"/>
    <property type="evidence" value="ECO:0007669"/>
    <property type="project" value="InterPro"/>
</dbReference>
<dbReference type="OrthoDB" id="160168at2"/>
<evidence type="ECO:0000313" key="2">
    <source>
        <dbReference type="EMBL" id="ACK41678.1"/>
    </source>
</evidence>
<protein>
    <submittedName>
        <fullName evidence="2">Carbohydrate-binding family 9</fullName>
    </submittedName>
</protein>
<evidence type="ECO:0000313" key="3">
    <source>
        <dbReference type="Proteomes" id="UP000007719"/>
    </source>
</evidence>
<dbReference type="CDD" id="cd09619">
    <property type="entry name" value="CBM9_like_4"/>
    <property type="match status" value="1"/>
</dbReference>
<reference evidence="3" key="1">
    <citation type="journal article" date="2016" name="Front. Microbiol.">
        <title>The complete genome sequence of hyperthermophile Dictyoglomus turgidum DSM 6724 reveals a specialized carbohydrate fermentor.</title>
        <authorList>
            <person name="Brumm P.J."/>
            <person name="Gowda K."/>
            <person name="Robb F.T."/>
            <person name="Mead D.A."/>
        </authorList>
    </citation>
    <scope>NUCLEOTIDE SEQUENCE [LARGE SCALE GENOMIC DNA]</scope>
    <source>
        <strain evidence="3">DSM 6724 / Z-1310</strain>
    </source>
</reference>
<dbReference type="RefSeq" id="WP_012582763.1">
    <property type="nucleotide sequence ID" value="NC_011661.1"/>
</dbReference>
<dbReference type="STRING" id="515635.Dtur_0374"/>
<dbReference type="GO" id="GO:0004553">
    <property type="term" value="F:hydrolase activity, hydrolyzing O-glycosyl compounds"/>
    <property type="evidence" value="ECO:0007669"/>
    <property type="project" value="InterPro"/>
</dbReference>
<sequence>MKRFLLVLSLVLLLTLTLSFAEDIKLRKGTWTHYVPYTTTPPTIDGDIKISEYFLSPRYYVGLKGDVDYIPENWNGPNDLSVYYYMLWDKTYLYIGAVLKDDSIVQLATGENMWQGDHIEIWFDTDLQSDFEDNKNNKDDYQLGISPGDFELLSPEIWVWTPPVLADEVKKAKIAVKRTNDGYTVEVAIPWSLIKVKPEPDLIMGFAFSPSDTDTPGKLDQEMMMSSAPGASPNWGNPTFWGNLILVDPLGKF</sequence>
<dbReference type="AlphaFoldDB" id="B8DZ52"/>
<dbReference type="eggNOG" id="COG3868">
    <property type="taxonomic scope" value="Bacteria"/>
</dbReference>
<keyword evidence="3" id="KW-1185">Reference proteome</keyword>
<gene>
    <name evidence="2" type="ordered locus">Dtur_0374</name>
</gene>
<accession>B8DZ52</accession>
<dbReference type="KEGG" id="dtu:Dtur_0374"/>
<dbReference type="Pfam" id="PF06452">
    <property type="entry name" value="CBM9_1"/>
    <property type="match status" value="1"/>
</dbReference>
<organism evidence="2 3">
    <name type="scientific">Dictyoglomus turgidum (strain DSM 6724 / Z-1310)</name>
    <dbReference type="NCBI Taxonomy" id="515635"/>
    <lineage>
        <taxon>Bacteria</taxon>
        <taxon>Pseudomonadati</taxon>
        <taxon>Dictyoglomota</taxon>
        <taxon>Dictyoglomia</taxon>
        <taxon>Dictyoglomales</taxon>
        <taxon>Dictyoglomaceae</taxon>
        <taxon>Dictyoglomus</taxon>
    </lineage>
</organism>
<dbReference type="InParanoid" id="B8DZ52"/>
<name>B8DZ52_DICTD</name>
<dbReference type="SUPFAM" id="SSF49344">
    <property type="entry name" value="CBD9-like"/>
    <property type="match status" value="1"/>
</dbReference>
<feature type="domain" description="Carbohydrate-binding" evidence="1">
    <location>
        <begin position="73"/>
        <end position="247"/>
    </location>
</feature>
<proteinExistence type="predicted"/>
<dbReference type="EnsemblBacteria" id="ACK41678">
    <property type="protein sequence ID" value="ACK41678"/>
    <property type="gene ID" value="Dtur_0374"/>
</dbReference>